<reference evidence="3 4" key="1">
    <citation type="submission" date="2017-11" db="EMBL/GenBank/DDBJ databases">
        <title>Understudied soil microbes with underappreciated capabilities: Untangling the Clostridium saccharolyticum group.</title>
        <authorList>
            <person name="Leschine S."/>
        </authorList>
    </citation>
    <scope>NUCLEOTIDE SEQUENCE [LARGE SCALE GENOMIC DNA]</scope>
    <source>
        <strain evidence="3 4">18A</strain>
    </source>
</reference>
<dbReference type="OrthoDB" id="383712at2"/>
<dbReference type="PROSITE" id="PS51257">
    <property type="entry name" value="PROKAR_LIPOPROTEIN"/>
    <property type="match status" value="1"/>
</dbReference>
<feature type="region of interest" description="Disordered" evidence="1">
    <location>
        <begin position="23"/>
        <end position="55"/>
    </location>
</feature>
<dbReference type="SUPFAM" id="SSF53850">
    <property type="entry name" value="Periplasmic binding protein-like II"/>
    <property type="match status" value="1"/>
</dbReference>
<comment type="caution">
    <text evidence="3">The sequence shown here is derived from an EMBL/GenBank/DDBJ whole genome shotgun (WGS) entry which is preliminary data.</text>
</comment>
<feature type="signal peptide" evidence="2">
    <location>
        <begin position="1"/>
        <end position="23"/>
    </location>
</feature>
<dbReference type="AlphaFoldDB" id="A0A2M8Z946"/>
<gene>
    <name evidence="3" type="ORF">H171_3527</name>
</gene>
<dbReference type="Proteomes" id="UP000231092">
    <property type="component" value="Unassembled WGS sequence"/>
</dbReference>
<dbReference type="PANTHER" id="PTHR43649:SF12">
    <property type="entry name" value="DIACETYLCHITOBIOSE BINDING PROTEIN DASA"/>
    <property type="match status" value="1"/>
</dbReference>
<dbReference type="InterPro" id="IPR006059">
    <property type="entry name" value="SBP"/>
</dbReference>
<name>A0A2M8Z946_9FIRM</name>
<proteinExistence type="predicted"/>
<dbReference type="Gene3D" id="3.40.190.10">
    <property type="entry name" value="Periplasmic binding protein-like II"/>
    <property type="match status" value="1"/>
</dbReference>
<dbReference type="RefSeq" id="WP_100306272.1">
    <property type="nucleotide sequence ID" value="NZ_PGET01000001.1"/>
</dbReference>
<sequence length="452" mass="48534">MKKRRLAALALAGLMALTTGCSGGGKTGTGTTGGEPKTEAEAKTETEAKAQDSGSTEPITLKIANYAVLEKGYDEFWKSTKEGFEAKYPNVTIEWVTAPYGEILNQVINMAGGGDRVDCVFSEMIWLPALVDAGLAAPMKDVLDEDFLKDYYPNILEAHKVDGEVYGAPLYVSPSLLFYNKNLFEKAGLDPNKPPKTYEEMLSMAEKLSGLTTDDGNKVYAFGQPTASVIVIGSSIQAFAANFGGYVLDEDGKLNVENEGLKDSLTMLKLLDEKGYNPQNAKPKDLRNLFALGQLAMYYDNSWGFNGAKSINPDVVNFAAAAEPLKGGNGDGASTLQSHCFVAVDNGPERVEAVKNFIQYVVTPEVLNDYIANIAPALPAKDDMKDMEAVKNSPILNGAGNSVEKAEPVLMFPSLSEFNLELCALAQAVTVGGEDVDTALKNFQSTVQPLLP</sequence>
<feature type="compositionally biased region" description="Basic and acidic residues" evidence="1">
    <location>
        <begin position="36"/>
        <end position="50"/>
    </location>
</feature>
<evidence type="ECO:0000313" key="4">
    <source>
        <dbReference type="Proteomes" id="UP000231092"/>
    </source>
</evidence>
<evidence type="ECO:0000313" key="3">
    <source>
        <dbReference type="EMBL" id="PJJ29960.1"/>
    </source>
</evidence>
<feature type="chain" id="PRO_5039120047" evidence="2">
    <location>
        <begin position="24"/>
        <end position="452"/>
    </location>
</feature>
<evidence type="ECO:0000256" key="1">
    <source>
        <dbReference type="SAM" id="MobiDB-lite"/>
    </source>
</evidence>
<dbReference type="EMBL" id="PGET01000001">
    <property type="protein sequence ID" value="PJJ29960.1"/>
    <property type="molecule type" value="Genomic_DNA"/>
</dbReference>
<organism evidence="3 4">
    <name type="scientific">[Clostridium] celerecrescens 18A</name>
    <dbReference type="NCBI Taxonomy" id="1286362"/>
    <lineage>
        <taxon>Bacteria</taxon>
        <taxon>Bacillati</taxon>
        <taxon>Bacillota</taxon>
        <taxon>Clostridia</taxon>
        <taxon>Lachnospirales</taxon>
        <taxon>Lachnospiraceae</taxon>
        <taxon>Lacrimispora</taxon>
    </lineage>
</organism>
<keyword evidence="3" id="KW-0813">Transport</keyword>
<dbReference type="PANTHER" id="PTHR43649">
    <property type="entry name" value="ARABINOSE-BINDING PROTEIN-RELATED"/>
    <property type="match status" value="1"/>
</dbReference>
<keyword evidence="3" id="KW-0762">Sugar transport</keyword>
<protein>
    <submittedName>
        <fullName evidence="3">Multiple sugar transport system substrate-binding protein</fullName>
    </submittedName>
</protein>
<dbReference type="Pfam" id="PF13416">
    <property type="entry name" value="SBP_bac_8"/>
    <property type="match status" value="1"/>
</dbReference>
<keyword evidence="2" id="KW-0732">Signal</keyword>
<accession>A0A2M8Z946</accession>
<feature type="compositionally biased region" description="Gly residues" evidence="1">
    <location>
        <begin position="23"/>
        <end position="33"/>
    </location>
</feature>
<dbReference type="InterPro" id="IPR050490">
    <property type="entry name" value="Bact_solute-bd_prot1"/>
</dbReference>
<evidence type="ECO:0000256" key="2">
    <source>
        <dbReference type="SAM" id="SignalP"/>
    </source>
</evidence>